<organism evidence="3 4">
    <name type="scientific">Halobacillus naozhouensis</name>
    <dbReference type="NCBI Taxonomy" id="554880"/>
    <lineage>
        <taxon>Bacteria</taxon>
        <taxon>Bacillati</taxon>
        <taxon>Bacillota</taxon>
        <taxon>Bacilli</taxon>
        <taxon>Bacillales</taxon>
        <taxon>Bacillaceae</taxon>
        <taxon>Halobacillus</taxon>
    </lineage>
</organism>
<name>A0ABY8J0S7_9BACI</name>
<keyword evidence="1" id="KW-0472">Membrane</keyword>
<feature type="transmembrane region" description="Helical" evidence="1">
    <location>
        <begin position="127"/>
        <end position="148"/>
    </location>
</feature>
<feature type="transmembrane region" description="Helical" evidence="1">
    <location>
        <begin position="39"/>
        <end position="56"/>
    </location>
</feature>
<sequence length="157" mass="17597">MTNKIHQDVFVGGAIVAICVVFYINSLDLADQAASYPRGVLAIFALFAVIIIINGLKKTKQERSGQEVEYDDEEEDLSMKLLESPLVVLGIVIVYGVLVSLIGFFPATVLFMSGFLLYRGVKDWKSYLYTVVGINLFIYLLFVMQLNVQLPRGIFFD</sequence>
<dbReference type="Proteomes" id="UP001221597">
    <property type="component" value="Chromosome"/>
</dbReference>
<evidence type="ECO:0000313" key="4">
    <source>
        <dbReference type="Proteomes" id="UP001221597"/>
    </source>
</evidence>
<protein>
    <submittedName>
        <fullName evidence="3">Tripartite tricarboxylate transporter TctB family protein</fullName>
    </submittedName>
</protein>
<evidence type="ECO:0000259" key="2">
    <source>
        <dbReference type="Pfam" id="PF07331"/>
    </source>
</evidence>
<feature type="transmembrane region" description="Helical" evidence="1">
    <location>
        <begin position="9"/>
        <end position="27"/>
    </location>
</feature>
<feature type="domain" description="DUF1468" evidence="2">
    <location>
        <begin position="11"/>
        <end position="151"/>
    </location>
</feature>
<reference evidence="3 4" key="1">
    <citation type="submission" date="2023-04" db="EMBL/GenBank/DDBJ databases">
        <title>Genome sequence of Halobacillus naozhouensis KACC 21980.</title>
        <authorList>
            <person name="Kim S."/>
            <person name="Heo J."/>
            <person name="Kwon S.-W."/>
        </authorList>
    </citation>
    <scope>NUCLEOTIDE SEQUENCE [LARGE SCALE GENOMIC DNA]</scope>
    <source>
        <strain evidence="3 4">KCTC 13234</strain>
    </source>
</reference>
<feature type="transmembrane region" description="Helical" evidence="1">
    <location>
        <begin position="86"/>
        <end position="107"/>
    </location>
</feature>
<evidence type="ECO:0000313" key="3">
    <source>
        <dbReference type="EMBL" id="WFT75652.1"/>
    </source>
</evidence>
<keyword evidence="1" id="KW-0812">Transmembrane</keyword>
<dbReference type="EMBL" id="CP121671">
    <property type="protein sequence ID" value="WFT75652.1"/>
    <property type="molecule type" value="Genomic_DNA"/>
</dbReference>
<dbReference type="RefSeq" id="WP_283077618.1">
    <property type="nucleotide sequence ID" value="NZ_CP121671.1"/>
</dbReference>
<keyword evidence="4" id="KW-1185">Reference proteome</keyword>
<proteinExistence type="predicted"/>
<dbReference type="InterPro" id="IPR009936">
    <property type="entry name" value="DUF1468"/>
</dbReference>
<keyword evidence="1" id="KW-1133">Transmembrane helix</keyword>
<gene>
    <name evidence="3" type="ORF">P9989_04475</name>
</gene>
<accession>A0ABY8J0S7</accession>
<dbReference type="Pfam" id="PF07331">
    <property type="entry name" value="TctB"/>
    <property type="match status" value="1"/>
</dbReference>
<evidence type="ECO:0000256" key="1">
    <source>
        <dbReference type="SAM" id="Phobius"/>
    </source>
</evidence>